<dbReference type="GeneID" id="101829920"/>
<gene>
    <name evidence="2" type="primary">Tex47</name>
</gene>
<organism evidence="1 2">
    <name type="scientific">Mesocricetus auratus</name>
    <name type="common">Golden hamster</name>
    <dbReference type="NCBI Taxonomy" id="10036"/>
    <lineage>
        <taxon>Eukaryota</taxon>
        <taxon>Metazoa</taxon>
        <taxon>Chordata</taxon>
        <taxon>Craniata</taxon>
        <taxon>Vertebrata</taxon>
        <taxon>Euteleostomi</taxon>
        <taxon>Mammalia</taxon>
        <taxon>Eutheria</taxon>
        <taxon>Euarchontoglires</taxon>
        <taxon>Glires</taxon>
        <taxon>Rodentia</taxon>
        <taxon>Myomorpha</taxon>
        <taxon>Muroidea</taxon>
        <taxon>Cricetidae</taxon>
        <taxon>Cricetinae</taxon>
        <taxon>Mesocricetus</taxon>
    </lineage>
</organism>
<dbReference type="PANTHER" id="PTHR34035:SF1">
    <property type="entry name" value="TESTIS-EXPRESSED PROTEIN 47"/>
    <property type="match status" value="1"/>
</dbReference>
<reference evidence="2" key="1">
    <citation type="submission" date="2025-08" db="UniProtKB">
        <authorList>
            <consortium name="RefSeq"/>
        </authorList>
    </citation>
    <scope>IDENTIFICATION</scope>
    <source>
        <tissue evidence="2">Liver</tissue>
    </source>
</reference>
<accession>A0A1U8CT04</accession>
<keyword evidence="1" id="KW-1185">Reference proteome</keyword>
<name>A0A1U8CT04_MESAU</name>
<sequence>MSFMVHNQKSSKKHFQVDPLLMPKVPRTNYMHLQEEKHRLQLKKFLLHRMFLVGHLQANVEKKEISEYYEKLFQTILKHHLGEAVTGLLLIYSSTFLHILETSNGTLFRILLDYVAHEKEEKEFMVQNMKIIVTSHNIPTRLFMQWHVSVIKVPVLYLDDVTQSQSLAEVITDFLTMTHKLALHLFKTIKVGTKGPGDTLHQAAPDLLLPEQTIQYLCKAEEFMDPETFLNMYNRPIHVTLDSETVWPAPSRF</sequence>
<dbReference type="KEGG" id="maua:101829920"/>
<dbReference type="AlphaFoldDB" id="A0A1U8CT04"/>
<evidence type="ECO:0000313" key="1">
    <source>
        <dbReference type="Proteomes" id="UP000886700"/>
    </source>
</evidence>
<dbReference type="InterPro" id="IPR055308">
    <property type="entry name" value="TEX47-like"/>
</dbReference>
<dbReference type="OrthoDB" id="548795at2759"/>
<proteinExistence type="predicted"/>
<dbReference type="PANTHER" id="PTHR34035">
    <property type="entry name" value="TESTIS-EXPRESSED PROTEIN 47"/>
    <property type="match status" value="1"/>
</dbReference>
<dbReference type="RefSeq" id="XP_012978938.1">
    <property type="nucleotide sequence ID" value="XM_013123484.2"/>
</dbReference>
<dbReference type="Proteomes" id="UP000886700">
    <property type="component" value="Unplaced"/>
</dbReference>
<dbReference type="eggNOG" id="ENOG502RYKR">
    <property type="taxonomic scope" value="Eukaryota"/>
</dbReference>
<dbReference type="Pfam" id="PF24787">
    <property type="entry name" value="TEX47"/>
    <property type="match status" value="1"/>
</dbReference>
<dbReference type="CTD" id="219557"/>
<evidence type="ECO:0000313" key="2">
    <source>
        <dbReference type="RefSeq" id="XP_012978938.1"/>
    </source>
</evidence>
<dbReference type="STRING" id="10036.ENSMAUP00000017316"/>
<protein>
    <submittedName>
        <fullName evidence="2">Testis-expressed protein 47</fullName>
    </submittedName>
</protein>